<protein>
    <submittedName>
        <fullName evidence="1">Uncharacterized protein</fullName>
    </submittedName>
</protein>
<evidence type="ECO:0000313" key="2">
    <source>
        <dbReference type="Proteomes" id="UP001291623"/>
    </source>
</evidence>
<dbReference type="AlphaFoldDB" id="A0AAE1VM48"/>
<gene>
    <name evidence="1" type="ORF">RND71_013844</name>
</gene>
<accession>A0AAE1VM48</accession>
<reference evidence="1" key="1">
    <citation type="submission" date="2023-12" db="EMBL/GenBank/DDBJ databases">
        <title>Genome assembly of Anisodus tanguticus.</title>
        <authorList>
            <person name="Wang Y.-J."/>
        </authorList>
    </citation>
    <scope>NUCLEOTIDE SEQUENCE</scope>
    <source>
        <strain evidence="1">KB-2021</strain>
        <tissue evidence="1">Leaf</tissue>
    </source>
</reference>
<evidence type="ECO:0000313" key="1">
    <source>
        <dbReference type="EMBL" id="KAK4365964.1"/>
    </source>
</evidence>
<dbReference type="EMBL" id="JAVYJV010000007">
    <property type="protein sequence ID" value="KAK4365964.1"/>
    <property type="molecule type" value="Genomic_DNA"/>
</dbReference>
<organism evidence="1 2">
    <name type="scientific">Anisodus tanguticus</name>
    <dbReference type="NCBI Taxonomy" id="243964"/>
    <lineage>
        <taxon>Eukaryota</taxon>
        <taxon>Viridiplantae</taxon>
        <taxon>Streptophyta</taxon>
        <taxon>Embryophyta</taxon>
        <taxon>Tracheophyta</taxon>
        <taxon>Spermatophyta</taxon>
        <taxon>Magnoliopsida</taxon>
        <taxon>eudicotyledons</taxon>
        <taxon>Gunneridae</taxon>
        <taxon>Pentapetalae</taxon>
        <taxon>asterids</taxon>
        <taxon>lamiids</taxon>
        <taxon>Solanales</taxon>
        <taxon>Solanaceae</taxon>
        <taxon>Solanoideae</taxon>
        <taxon>Hyoscyameae</taxon>
        <taxon>Anisodus</taxon>
    </lineage>
</organism>
<proteinExistence type="predicted"/>
<sequence>MMQSREDLGYKQPPPVRISIRRANNSYITMENESVASNNRPSMFDQLGKPTAKAFIFERLGPLKMNNKKFHRSYQSMKVSALPKA</sequence>
<name>A0AAE1VM48_9SOLA</name>
<keyword evidence="2" id="KW-1185">Reference proteome</keyword>
<comment type="caution">
    <text evidence="1">The sequence shown here is derived from an EMBL/GenBank/DDBJ whole genome shotgun (WGS) entry which is preliminary data.</text>
</comment>
<dbReference type="Proteomes" id="UP001291623">
    <property type="component" value="Unassembled WGS sequence"/>
</dbReference>